<reference evidence="1 2" key="1">
    <citation type="journal article" date="2012" name="Front. Microbiol.">
        <title>Complete genome of Ignavibacterium album, a metabolically versatile, flagellated, facultative anaerobe from the phylum Chlorobi.</title>
        <authorList>
            <person name="Liu Z."/>
            <person name="Frigaard N.-U."/>
            <person name="Vogl K."/>
            <person name="Iino T."/>
            <person name="Ohkuma M."/>
            <person name="Overmann J."/>
            <person name="Bryant D.A."/>
        </authorList>
    </citation>
    <scope>NUCLEOTIDE SEQUENCE [LARGE SCALE GENOMIC DNA]</scope>
    <source>
        <strain evidence="2">DSM 19864 / JCM 16511 / NBRC 101810 / Mat9-16</strain>
    </source>
</reference>
<evidence type="ECO:0000313" key="2">
    <source>
        <dbReference type="Proteomes" id="UP000007394"/>
    </source>
</evidence>
<keyword evidence="2" id="KW-1185">Reference proteome</keyword>
<dbReference type="Proteomes" id="UP000007394">
    <property type="component" value="Chromosome"/>
</dbReference>
<protein>
    <submittedName>
        <fullName evidence="1">Uncharacterized protein</fullName>
    </submittedName>
</protein>
<gene>
    <name evidence="1" type="ordered locus">IALB_1979</name>
</gene>
<sequence length="43" mass="4844">MILKLKLDVIENRNEIVIVKQNLKLSENSSPNETPIKPGNSLI</sequence>
<dbReference type="KEGG" id="ial:IALB_1979"/>
<evidence type="ECO:0000313" key="1">
    <source>
        <dbReference type="EMBL" id="AFH49684.1"/>
    </source>
</evidence>
<dbReference type="HOGENOM" id="CLU_3234668_0_0_10"/>
<name>I0AL27_IGNAJ</name>
<dbReference type="EMBL" id="CP003418">
    <property type="protein sequence ID" value="AFH49684.1"/>
    <property type="molecule type" value="Genomic_DNA"/>
</dbReference>
<dbReference type="AlphaFoldDB" id="I0AL27"/>
<accession>I0AL27</accession>
<organism evidence="1 2">
    <name type="scientific">Ignavibacterium album (strain DSM 19864 / JCM 16511 / NBRC 101810 / Mat9-16)</name>
    <dbReference type="NCBI Taxonomy" id="945713"/>
    <lineage>
        <taxon>Bacteria</taxon>
        <taxon>Pseudomonadati</taxon>
        <taxon>Ignavibacteriota</taxon>
        <taxon>Ignavibacteria</taxon>
        <taxon>Ignavibacteriales</taxon>
        <taxon>Ignavibacteriaceae</taxon>
        <taxon>Ignavibacterium</taxon>
    </lineage>
</organism>
<proteinExistence type="predicted"/>